<feature type="region of interest" description="Disordered" evidence="1">
    <location>
        <begin position="1"/>
        <end position="532"/>
    </location>
</feature>
<feature type="compositionally biased region" description="Low complexity" evidence="1">
    <location>
        <begin position="4167"/>
        <end position="4176"/>
    </location>
</feature>
<feature type="compositionally biased region" description="Low complexity" evidence="1">
    <location>
        <begin position="1688"/>
        <end position="1703"/>
    </location>
</feature>
<feature type="compositionally biased region" description="Basic and acidic residues" evidence="1">
    <location>
        <begin position="920"/>
        <end position="944"/>
    </location>
</feature>
<feature type="compositionally biased region" description="Basic and acidic residues" evidence="1">
    <location>
        <begin position="5439"/>
        <end position="5455"/>
    </location>
</feature>
<feature type="region of interest" description="Disordered" evidence="1">
    <location>
        <begin position="549"/>
        <end position="739"/>
    </location>
</feature>
<feature type="compositionally biased region" description="Polar residues" evidence="1">
    <location>
        <begin position="1510"/>
        <end position="1521"/>
    </location>
</feature>
<feature type="compositionally biased region" description="Basic and acidic residues" evidence="1">
    <location>
        <begin position="1127"/>
        <end position="1136"/>
    </location>
</feature>
<keyword evidence="4" id="KW-1185">Reference proteome</keyword>
<feature type="compositionally biased region" description="Polar residues" evidence="1">
    <location>
        <begin position="6116"/>
        <end position="6133"/>
    </location>
</feature>
<feature type="compositionally biased region" description="Polar residues" evidence="1">
    <location>
        <begin position="1148"/>
        <end position="1158"/>
    </location>
</feature>
<feature type="compositionally biased region" description="Acidic residues" evidence="1">
    <location>
        <begin position="2651"/>
        <end position="2661"/>
    </location>
</feature>
<accession>J3NJV7</accession>
<feature type="compositionally biased region" description="Basic and acidic residues" evidence="1">
    <location>
        <begin position="5094"/>
        <end position="5107"/>
    </location>
</feature>
<dbReference type="Proteomes" id="UP000006039">
    <property type="component" value="Unassembled WGS sequence"/>
</dbReference>
<feature type="compositionally biased region" description="Pro residues" evidence="1">
    <location>
        <begin position="487"/>
        <end position="497"/>
    </location>
</feature>
<feature type="compositionally biased region" description="Polar residues" evidence="1">
    <location>
        <begin position="1166"/>
        <end position="1175"/>
    </location>
</feature>
<evidence type="ECO:0000256" key="1">
    <source>
        <dbReference type="SAM" id="MobiDB-lite"/>
    </source>
</evidence>
<feature type="compositionally biased region" description="Low complexity" evidence="1">
    <location>
        <begin position="2429"/>
        <end position="2438"/>
    </location>
</feature>
<feature type="compositionally biased region" description="Low complexity" evidence="1">
    <location>
        <begin position="4651"/>
        <end position="4667"/>
    </location>
</feature>
<feature type="compositionally biased region" description="Low complexity" evidence="1">
    <location>
        <begin position="4111"/>
        <end position="4122"/>
    </location>
</feature>
<feature type="region of interest" description="Disordered" evidence="1">
    <location>
        <begin position="1504"/>
        <end position="1527"/>
    </location>
</feature>
<feature type="compositionally biased region" description="Polar residues" evidence="1">
    <location>
        <begin position="4185"/>
        <end position="4195"/>
    </location>
</feature>
<feature type="region of interest" description="Disordered" evidence="1">
    <location>
        <begin position="1620"/>
        <end position="1764"/>
    </location>
</feature>
<dbReference type="HOGENOM" id="CLU_000046_0_0_1"/>
<feature type="compositionally biased region" description="Low complexity" evidence="1">
    <location>
        <begin position="2606"/>
        <end position="2623"/>
    </location>
</feature>
<feature type="compositionally biased region" description="Polar residues" evidence="1">
    <location>
        <begin position="4748"/>
        <end position="4769"/>
    </location>
</feature>
<feature type="compositionally biased region" description="Basic and acidic residues" evidence="1">
    <location>
        <begin position="2152"/>
        <end position="2169"/>
    </location>
</feature>
<feature type="compositionally biased region" description="Basic and acidic residues" evidence="1">
    <location>
        <begin position="2296"/>
        <end position="2310"/>
    </location>
</feature>
<dbReference type="VEuPathDB" id="FungiDB:GGTG_01538"/>
<feature type="compositionally biased region" description="Basic and acidic residues" evidence="1">
    <location>
        <begin position="1660"/>
        <end position="1669"/>
    </location>
</feature>
<feature type="region of interest" description="Disordered" evidence="1">
    <location>
        <begin position="6086"/>
        <end position="6144"/>
    </location>
</feature>
<feature type="compositionally biased region" description="Basic and acidic residues" evidence="1">
    <location>
        <begin position="1202"/>
        <end position="1214"/>
    </location>
</feature>
<evidence type="ECO:0000313" key="2">
    <source>
        <dbReference type="EMBL" id="EJT81560.1"/>
    </source>
</evidence>
<dbReference type="GeneID" id="20341996"/>
<dbReference type="eggNOG" id="ENOG502QRYC">
    <property type="taxonomic scope" value="Eukaryota"/>
</dbReference>
<feature type="compositionally biased region" description="Acidic residues" evidence="1">
    <location>
        <begin position="989"/>
        <end position="999"/>
    </location>
</feature>
<feature type="compositionally biased region" description="Basic and acidic residues" evidence="1">
    <location>
        <begin position="3780"/>
        <end position="3791"/>
    </location>
</feature>
<feature type="compositionally biased region" description="Basic and acidic residues" evidence="1">
    <location>
        <begin position="1908"/>
        <end position="1919"/>
    </location>
</feature>
<feature type="region of interest" description="Disordered" evidence="1">
    <location>
        <begin position="4651"/>
        <end position="4883"/>
    </location>
</feature>
<feature type="region of interest" description="Disordered" evidence="1">
    <location>
        <begin position="4969"/>
        <end position="5043"/>
    </location>
</feature>
<feature type="compositionally biased region" description="Basic and acidic residues" evidence="1">
    <location>
        <begin position="262"/>
        <end position="289"/>
    </location>
</feature>
<feature type="compositionally biased region" description="Basic and acidic residues" evidence="1">
    <location>
        <begin position="5309"/>
        <end position="5329"/>
    </location>
</feature>
<feature type="compositionally biased region" description="Basic residues" evidence="1">
    <location>
        <begin position="4131"/>
        <end position="4141"/>
    </location>
</feature>
<feature type="compositionally biased region" description="Low complexity" evidence="1">
    <location>
        <begin position="2329"/>
        <end position="2338"/>
    </location>
</feature>
<feature type="region of interest" description="Disordered" evidence="1">
    <location>
        <begin position="2395"/>
        <end position="2414"/>
    </location>
</feature>
<reference evidence="4" key="1">
    <citation type="submission" date="2010-07" db="EMBL/GenBank/DDBJ databases">
        <title>The genome sequence of Gaeumannomyces graminis var. tritici strain R3-111a-1.</title>
        <authorList>
            <consortium name="The Broad Institute Genome Sequencing Platform"/>
            <person name="Ma L.-J."/>
            <person name="Dead R."/>
            <person name="Young S."/>
            <person name="Zeng Q."/>
            <person name="Koehrsen M."/>
            <person name="Alvarado L."/>
            <person name="Berlin A."/>
            <person name="Chapman S.B."/>
            <person name="Chen Z."/>
            <person name="Freedman E."/>
            <person name="Gellesch M."/>
            <person name="Goldberg J."/>
            <person name="Griggs A."/>
            <person name="Gujja S."/>
            <person name="Heilman E.R."/>
            <person name="Heiman D."/>
            <person name="Hepburn T."/>
            <person name="Howarth C."/>
            <person name="Jen D."/>
            <person name="Larson L."/>
            <person name="Mehta T."/>
            <person name="Neiman D."/>
            <person name="Pearson M."/>
            <person name="Roberts A."/>
            <person name="Saif S."/>
            <person name="Shea T."/>
            <person name="Shenoy N."/>
            <person name="Sisk P."/>
            <person name="Stolte C."/>
            <person name="Sykes S."/>
            <person name="Walk T."/>
            <person name="White J."/>
            <person name="Yandava C."/>
            <person name="Haas B."/>
            <person name="Nusbaum C."/>
            <person name="Birren B."/>
        </authorList>
    </citation>
    <scope>NUCLEOTIDE SEQUENCE [LARGE SCALE GENOMIC DNA]</scope>
    <source>
        <strain evidence="4">R3-111a-1</strain>
    </source>
</reference>
<feature type="compositionally biased region" description="Basic and acidic residues" evidence="1">
    <location>
        <begin position="551"/>
        <end position="616"/>
    </location>
</feature>
<feature type="compositionally biased region" description="Basic and acidic residues" evidence="1">
    <location>
        <begin position="312"/>
        <end position="322"/>
    </location>
</feature>
<feature type="compositionally biased region" description="Basic residues" evidence="1">
    <location>
        <begin position="1736"/>
        <end position="1747"/>
    </location>
</feature>
<feature type="compositionally biased region" description="Basic and acidic residues" evidence="1">
    <location>
        <begin position="2478"/>
        <end position="2501"/>
    </location>
</feature>
<feature type="compositionally biased region" description="Low complexity" evidence="1">
    <location>
        <begin position="145"/>
        <end position="158"/>
    </location>
</feature>
<feature type="compositionally biased region" description="Polar residues" evidence="1">
    <location>
        <begin position="4867"/>
        <end position="4883"/>
    </location>
</feature>
<feature type="compositionally biased region" description="Polar residues" evidence="1">
    <location>
        <begin position="2760"/>
        <end position="2770"/>
    </location>
</feature>
<feature type="region of interest" description="Disordered" evidence="1">
    <location>
        <begin position="1901"/>
        <end position="2338"/>
    </location>
</feature>
<protein>
    <recommendedName>
        <fullName evidence="5">Involucrin repeat protein</fullName>
    </recommendedName>
</protein>
<feature type="compositionally biased region" description="Basic and acidic residues" evidence="1">
    <location>
        <begin position="2196"/>
        <end position="2210"/>
    </location>
</feature>
<feature type="compositionally biased region" description="Polar residues" evidence="1">
    <location>
        <begin position="3184"/>
        <end position="3195"/>
    </location>
</feature>
<feature type="compositionally biased region" description="Basic and acidic residues" evidence="1">
    <location>
        <begin position="5369"/>
        <end position="5388"/>
    </location>
</feature>
<dbReference type="InterPro" id="IPR053268">
    <property type="entry name" value="Woronin_anchor"/>
</dbReference>
<organism evidence="2">
    <name type="scientific">Gaeumannomyces tritici (strain R3-111a-1)</name>
    <name type="common">Wheat and barley take-all root rot fungus</name>
    <name type="synonym">Gaeumannomyces graminis var. tritici</name>
    <dbReference type="NCBI Taxonomy" id="644352"/>
    <lineage>
        <taxon>Eukaryota</taxon>
        <taxon>Fungi</taxon>
        <taxon>Dikarya</taxon>
        <taxon>Ascomycota</taxon>
        <taxon>Pezizomycotina</taxon>
        <taxon>Sordariomycetes</taxon>
        <taxon>Sordariomycetidae</taxon>
        <taxon>Magnaporthales</taxon>
        <taxon>Magnaporthaceae</taxon>
        <taxon>Gaeumannomyces</taxon>
    </lineage>
</organism>
<dbReference type="OrthoDB" id="5365701at2759"/>
<feature type="compositionally biased region" description="Basic and acidic residues" evidence="1">
    <location>
        <begin position="2001"/>
        <end position="2013"/>
    </location>
</feature>
<feature type="compositionally biased region" description="Basic and acidic residues" evidence="1">
    <location>
        <begin position="5142"/>
        <end position="5156"/>
    </location>
</feature>
<feature type="compositionally biased region" description="Low complexity" evidence="1">
    <location>
        <begin position="3404"/>
        <end position="3414"/>
    </location>
</feature>
<sequence>MGDRHRRRSPESSRRRRRARQHSYETASAAPAADNMAPPTVASPSQAAYQQQPPPPQQQQYQQYQPQPQYQQYPPQQYPPAQQYPPHQYPPPQQYSSPQHNYLAQPYAPPQHHTPQPYSPHQQVSPQQAVSQPIPVRQRARDSSSDLSESSSTSESLLNISARRPRAVGFFSFFSGPSPESQRRKAEKKKKKKKKGLLQFGNSSSSSFEESLAYGRGYVSRDPSFEQVYKQQEQQQLPPPPQQQHYGAPHVDHTRPSPPHRNKTDEEILEIGRKLAKMAREENKEDLARAGRRPTSQLVAAATAISNFRRKNTADRADKDKGIGSSKPQHDDDESDWETSSEDEFSSEDVDMGLAYGSSPALAYGFSPALPASNFSQPAPRPAETKPMHLDSHKSNVVDPRKFGPHNSLRGLITSPCGFDDSAKRPAGVASPRQERPSPRHHRATASVESASLEGRPMQHVYPAPTSDPDNFDVGRPPQQSSGSRPDPVPIQAPKPITPISARVYEADRYRAPESRRSDDHKRQSGGSSLVGAALGGLVGAAGLAAVAKMASDDKNVRDRRREDGALEEKSGRGEDSRRRSDAPVEVGESRQALDRREEDPRRRSDAPVKVEERHKALVNSGEDLRHRSDVPTKVEERHQVSFDRGEDLRHRGDAPAKREEHHQTQDDRAKEPRQRSDAPAKDEVRRQTQDDRGKDLRHRNDAPAKLEKRHEALDNDEHVGDRDRNSQEVLKSLDDNAKRRAELEEKIRMLEARVRANAHDKPQTQGTQSELDRERDGERERHPKDKKRKDTVTEQPEVAPAPVVAEERERRRGGESRDVQPRAENSAPSSGSHPAERRARDVAGQGSSVPPSDGASVDPVKAQVTDDVFPTSLGSATPVRPLTPMVTTVEREPDFANFDTSKFILPRDPPQQPSGGRLSRLDSFEKSERDAERRESDRAREISESSTAPIPEAAMAAAAAVLERHNHRGRAGTRAAEPQPSRSRSQDGEDAEDTDVVQEEANKYYRQTVAARKIEEETIRSRSASPDSSVMDKYDQGEDPIIRIVTPPHMHRKEKSIWEGPNADVKVDNFIKPQDLATYRLPREERLSTSTARPIFWSRDPSCERPRPMLNIVCPTPIPTPSPEKQQSRSEPKEPEPEDGSDDKPRSTPTAVLNQRGQVVEAPSAPTTESSGQKQTRHSESDMTYQSPRHVQDEPGSDSAWEDKSEPTQDRAPEKKRKGGWGAVLAAITGVGVASGAAAAAKAVSDNEKEKQAEGARELPEQDAGELPRVRAKELPEHDAIERSISPFDPEIAAAVDDDQPDAPNSTSTRALAAQPVDAYDGDLGFAATLAAGLEDSGFDPNIVIDDPQYRMRESPSGSREPLSDSYRDPRFEVANDLDSSREQGPSPPSSTFDSVSDFSPSETGSLVDDPGTRRRSARNERRRRERQRAAQQQETSRLVDQGPPDISAREIGGGSAPFLVEGESTLVDKIEKSEPADVHPADEWHAATDTIHKLGEIEPMDFSREVAASTQDPTSQPSAQERKEMADDDFGALTPLLECKKSSGAAVRTNMEPTPEVIAAWTAVVHDVPTAFHKETLPAFELESQAELTKGLPAEEIGYSTWGDDQLGPDPRVLLPTIAEETASETESAAGPKAEPELSAPVESEPEHQSSPKTSETGLEKVTRSLDSDPVFQSGAVHPEVATERSSAVSEAAPVEVVAVPHAQPLATGDFTDPSVSFSADSQRELEPPASPRTSKKKRSKKSKKAATEQSGPEIPVEREFDYPEVEQAVAAELIENASPELPGTASEPIVATVVESTGATPSEHLPYMTTFVDEPVEPTSLPTEAPEEFQAAEIMEPAQPSQAVEAVEAAAIIEPAQPSQVDEPVEAVEAADPVAPAEAVEADDSFEAVALAGFAQAVQAAESAKPPEDPVRHETTETPNVPDLTLAPDAVAAETEVADDQSSECQPATPTGEKGDNAEPSPSRLDDVESIALSPQLGDKGARVADSSFESPPTTPTKRKDEKTPSKLEEVETVVGSPRLGGLDNQDISSSREPAEAATSAEADIRTEATTPASEPSVDAEKPQTEAVDLPASPLSKEKAKKARKAALAALKEDEPAVVASAVGQVDSGMGGDKDNPEPEANNDKLQTEIDSDKLPTETDIDELQTETGSRELQIEDSNDRLHIETGSDQPQTEADRELPQIEAAGDGQNCAPDEKPQIEAGNDRLHTLPTEVDNDNLQAYNDKLQTETDSDKPQTQLEADLSQTVVEEDKPVAIGVETIDAIETEPPTAPTTPSKKKSKKSKKSKKAASWVETREHSPLGERRPTDLDGSSEALMASQAVEMDTSDAASAAPDASMAASEGVVISSEDVASAPEAALATPATLAAVTEVFAAAPDTSMDIHDASTAGFEAAPAAPEAAVPTSDASAAASGTATLAPDANAAVPAAPATVTELTTSAPDNALDPGTTDRSEILDEVEKAEKGRPEEDLTVAFDTPGDKEGHPDGEPPDKDYPLDEAAQRDMASAESGRTPVEDASEHPSNNVGGKQAFETKLNEPSPGGPSSKARQMGGGGFFSFFKGFTEDPVKTVPGGDKKPSFLAKAGTIGAGAGLAGVAAIFSSASRVNATPSNATSPTTPPSAEAPADDQAVSQAPAEGPVEHTVDEAVQDIVEPDGSLEDPSAEAGQLDPEIVARAIKPAIDPQFGDLLPLPPSRPASPVEPDLNDELPPLPESRPQTPPQQERDMMKQKLASRRRSVLEISHTRSPSNTAIPLQFRLRSAPSSPNIKTSPIQPPLAAPSPEPGSATKRFTRPMSWGMSREIKPLYLPEHVRSGTQAESEQRLPELPPSEPTSDLESPASEFFSPSERDADYFDQGNTGFGGLLRLDTSISDTFRSAPESLGSEENTPKAERGLHPADIMSQSFLSQSDAGSNDTFEDANSQLFRSAAHSPGPMAERSSPPRSKSLVHDQHAEAGLIQPSPTSAPVVMGLGIGFKDVAHIRDVTGTDSLPQLLTAEDGDAKPMSPPGITDANTVARIHLADAPDIVPEAHIDKDKDKEHKSEVALLNDPVALEEEPADLEQTTWTNMEKKVKKSMGKTTPPTVEGDTVLNLTEPDHSVTEAVLSGAQDNALERPVNETSSASADVTETSNSIPLITPESAEHTDKSSPPDDKDTPAQESLSPQDQETLTQELLVSKDTVLAADSLPSSHTASTGNEEGSEGNLAVALLEVAESEIRVTGIEPLTPVEPSTSAVGTEHAEITLVPAPDDNPISVESTVSDSEIEITDAQISSEEREAAHSSGDQVVDTPVVDGQPESLSGDEKQETSGKQGVSETLATQSSQDLSPLSHDMEEEPNREQMPEAPTSRPDEVQQEPDMFSQERSQIPAGDAQEKQRELPTSPGSMPEEPAPGHLVAPAEVSLHDEPSTTTGPSSPTEPGKKQNRGMKSAAAESEEVASQPDGSLVHETPSTVDAGSPHDVGAWKDVDTLANPEATVSLASVAEVDSTRSIDQMGSQAGSPGASKTIETTPPLPKSGARDVTAGDSGTRRDSASLFGADALASAAAAGVGAGVLLASGQDGQGSPEAQKTGNSTPTDSPTPAEGVAEWHVGAAQPGPAIDAAEARGPSGVGEAGVETGGPIEGSLQPEIAEQTWPDTQPLPAADTATSLLPDPPTALAPSSAATDAPAVETIEHTASAHTPALGSSADLQQPSSPRRHAENAPAGPDNAEHLSGLDEPAPTGTEEAHNAPSEEVSARADPATETAPAANTGLQTSVPAPAEITYVQAPEQPTSLEHTEAAQTRHPGEGNVDDHRPATPLNDFRPEPSGLVLADHVPELASPETTPGTKPKKGKKRKKQGTSESLDDAAPPVEQSKAVADLESPIEIPDDAPATCDSETIVEPQYAGFKVQHTNIDGKDPDSNNIKNNEAALDESSAGEPQESSKNIPDSPKGAADHATDALAASAPEPLDPEVEPTFQAVEGLSELSPGDPAHQSQCESALAPSELRSLAERLATNGEVDDNRTHTEVAIPQGPERSIETPAADSADDGTVPSGSLGQPLGGPETPDLIEPAKDDTAEAETSDNGPVLEEHLIDTIHPLAAKPKDEERPLKPPPSKTDADEAVGEALPVLDIPPSSSQEDSQQSTQATDLSPVKLSKKQKKRLKKQGITFPDPEAPLLSETIGSSTEDLRVVVSEPVVVPDATPEELSVSVSAPGTTEQPPALEVTWDTPTKQAQKNKQRNPQQQEAESTSQLASSGPAVPDVEADVAAQAELGLPEPSETGQPLHAPTSAADSVPLSPIVDTEVPHDEAPPSDANEPPNPSPIEPPPSSEISHAELPSTPPSASELDNLGLKTHMATEHASDTAMEPAAEVDAVPAHDALEPQETINAEPSIQPAVFTPQDTEISTESSASSSDPAPMRSPTSNAVKHQLEPIVELPEDLPPDASQDEPATSAELATRAQAGALDVVPVVLASEVGLESSTATPTEPPVEITSFETPLKDQADVQRPLEDSSPPTVPEDAPPETVEREKTVVEPPEDATEGEGLLNLPTATKEESPPEVPAGTAITTDAKVHFEDSADNTSSHPAADSPQSSAGGALTEPRTDDPSDTCAAPDRSACLVDDTTEQVHSSSDPAPSTAGPDSTREVLNSEPSAMLRSDLSADATAAALALGAAVLIPSDSTPDDASTSVAAKESEKDKSLDMVAAPVQNIPEPQPAVHDATTLSVSHDTRAPPPAIVDTLVLSPPSTEPAASGHALPEAPTQEPHADKFSRMESSASFQADPTAQTQSSTAQMSDRGASGEINALDAQATGVHKELPKIAAKRSKKDDGLGGLSGSVGIPVTEQQTETGAAKPSKAPADVGLAEAVTLTPTKSEESKREKSHDNALEAEQSLISSPDSKSAISGSQPQASIVEIHKAAGGEEGYFNMEPDAAPLPLTIQPSDTALEVHPVVSEDLEPMRKEADYLPPSPPSKGLYLMTREGSDAFLKDGHIPRLLTAQTDSPVISPQDLKSGMDTKPSLDNKTSSQHSTDDNPPSCTAAKEQAGPIRDGNRLADAPPEPASPPNDISINTAVTAAVVGAGVAALTKSSVGSKKTKYKKPKIIDPRMDRDDDNTALGEAKLKQPMEISRGDRNSVSFRKMAEQSAGESPRGSVSTAEGVQGADDVGEESRVAMDVDPRDSTRSFLSTTTDRGLDENGRRGGTMLHRDMLSDFGGSPMLGVEEKFPERVPLTESPTDLTPRTSPALESESKFLPSPRLPTGQQQTPAGTVGPGIHDIQDLRRTPSRTLEPVLEEDDGTHEPTKHKSKRRNKRGPRDVDRDSGYAADSPLAAFGRARTERQETRVRDSGVHLRDWPEGLTQVRDVGGFSPDATRRLSPTAAPSTPIGDPSRRRLSPLKDEATRELKETDTPRLRGTEPQQPNPEPQKQGSGSSVSSGGSLSDRKRGSYREQLGSGSIPTAIMATAARERAPQTPAEDRRGSDHSILSRRMSPASPLAGQRPYGGVQYYGGSGQRAMSNTSVARRRTPDLALSISPLPESPVSLRSVGNTPPLRRADRRMSGDLRSINQLRGVVGHQPQPRPTDSTADKDVATRGAGTVGAADATVAAPANAAAAAAAAVAALGLAAAATLSSPDAPASANNNSTPIANEGRVRAREMADVYDGYGEGRIGSPRSPTRPHSMRRRQSMQVIELEARVEQLSAENRSLHEARAQAEQAQTHKTAGALADRDDQIDALKRSVKFLTDELARLTEINEGLHSAISQTALNRDDRYRLLEAQHADTARELEEVRRASGSGTTPPPPHKLLAEKDLEIARLRAELEEAKQQIRELQRQILATKGLDGDFLVAHDIDYFDHRCQQLCSHVQQWVLRFSKFSDMRACRLTGEINDEKIIDRLDNSVLDGSDVDNYLRDRVRRRDIFMSMTMSMIWEFVFTRYLFGMDREQRQKLKSLEKHLLEVGPPHAVRQWRAVTLTLLARRTSFRDQKEQDTEAVVQAVLQTLSMILPPPSNLEDQIQSQLRRVMREAVDLAVEMRTQRAEYVMLPPLQPEYDANGDLAATVPFNATMMHERSADTTKGQELEADSSTVRIVLFPLVVRKGDDQGRGDDEVVVHPAQVLISRPSGSSRRGGGRLLTPSSDAGGASLLGRNTSPISAPPTIRSTLSMPDAEPLEGGF</sequence>
<dbReference type="RefSeq" id="XP_009217569.1">
    <property type="nucleotide sequence ID" value="XM_009219305.1"/>
</dbReference>
<reference evidence="3" key="4">
    <citation type="journal article" date="2015" name="G3 (Bethesda)">
        <title>Genome sequences of three phytopathogenic species of the Magnaporthaceae family of fungi.</title>
        <authorList>
            <person name="Okagaki L.H."/>
            <person name="Nunes C.C."/>
            <person name="Sailsbery J."/>
            <person name="Clay B."/>
            <person name="Brown D."/>
            <person name="John T."/>
            <person name="Oh Y."/>
            <person name="Young N."/>
            <person name="Fitzgerald M."/>
            <person name="Haas B.J."/>
            <person name="Zeng Q."/>
            <person name="Young S."/>
            <person name="Adiconis X."/>
            <person name="Fan L."/>
            <person name="Levin J.Z."/>
            <person name="Mitchell T.K."/>
            <person name="Okubara P.A."/>
            <person name="Farman M.L."/>
            <person name="Kohn L.M."/>
            <person name="Birren B."/>
            <person name="Ma L.-J."/>
            <person name="Dean R.A."/>
        </authorList>
    </citation>
    <scope>NUCLEOTIDE SEQUENCE</scope>
    <source>
        <strain evidence="3">R3-111a-1</strain>
    </source>
</reference>
<feature type="compositionally biased region" description="Low complexity" evidence="1">
    <location>
        <begin position="1621"/>
        <end position="1632"/>
    </location>
</feature>
<dbReference type="STRING" id="644352.J3NJV7"/>
<feature type="compositionally biased region" description="Basic and acidic residues" evidence="1">
    <location>
        <begin position="2115"/>
        <end position="2140"/>
    </location>
</feature>
<feature type="region of interest" description="Disordered" evidence="1">
    <location>
        <begin position="754"/>
        <end position="1049"/>
    </location>
</feature>
<feature type="compositionally biased region" description="Basic residues" evidence="1">
    <location>
        <begin position="3824"/>
        <end position="3834"/>
    </location>
</feature>
<feature type="compositionally biased region" description="Low complexity" evidence="1">
    <location>
        <begin position="5398"/>
        <end position="5413"/>
    </location>
</feature>
<dbReference type="PANTHER" id="PTHR40641">
    <property type="entry name" value="INVOLUCRIN REPEAT PROTEIN (AFU_ORTHOLOGUE AFUA_2G08060)"/>
    <property type="match status" value="1"/>
</dbReference>
<feature type="compositionally biased region" description="Basic residues" evidence="1">
    <location>
        <begin position="2278"/>
        <end position="2290"/>
    </location>
</feature>
<feature type="compositionally biased region" description="Polar residues" evidence="1">
    <location>
        <begin position="2237"/>
        <end position="2249"/>
    </location>
</feature>
<feature type="compositionally biased region" description="Pro residues" evidence="1">
    <location>
        <begin position="4294"/>
        <end position="4305"/>
    </location>
</feature>
<feature type="compositionally biased region" description="Gly residues" evidence="1">
    <location>
        <begin position="3604"/>
        <end position="3617"/>
    </location>
</feature>
<reference evidence="2" key="3">
    <citation type="submission" date="2010-09" db="EMBL/GenBank/DDBJ databases">
        <title>Annotation of Gaeumannomyces graminis var. tritici R3-111a-1.</title>
        <authorList>
            <consortium name="The Broad Institute Genome Sequencing Platform"/>
            <person name="Ma L.-J."/>
            <person name="Dead R."/>
            <person name="Young S.K."/>
            <person name="Zeng Q."/>
            <person name="Gargeya S."/>
            <person name="Fitzgerald M."/>
            <person name="Haas B."/>
            <person name="Abouelleil A."/>
            <person name="Alvarado L."/>
            <person name="Arachchi H.M."/>
            <person name="Berlin A."/>
            <person name="Brown A."/>
            <person name="Chapman S.B."/>
            <person name="Chen Z."/>
            <person name="Dunbar C."/>
            <person name="Freedman E."/>
            <person name="Gearin G."/>
            <person name="Gellesch M."/>
            <person name="Goldberg J."/>
            <person name="Griggs A."/>
            <person name="Gujja S."/>
            <person name="Heiman D."/>
            <person name="Howarth C."/>
            <person name="Larson L."/>
            <person name="Lui A."/>
            <person name="MacDonald P.J.P."/>
            <person name="Mehta T."/>
            <person name="Montmayeur A."/>
            <person name="Murphy C."/>
            <person name="Neiman D."/>
            <person name="Pearson M."/>
            <person name="Priest M."/>
            <person name="Roberts A."/>
            <person name="Saif S."/>
            <person name="Shea T."/>
            <person name="Shenoy N."/>
            <person name="Sisk P."/>
            <person name="Stolte C."/>
            <person name="Sykes S."/>
            <person name="Yandava C."/>
            <person name="Wortman J."/>
            <person name="Nusbaum C."/>
            <person name="Birren B."/>
        </authorList>
    </citation>
    <scope>NUCLEOTIDE SEQUENCE</scope>
    <source>
        <strain evidence="2">R3-111a-1</strain>
    </source>
</reference>
<feature type="compositionally biased region" description="Basic and acidic residues" evidence="1">
    <location>
        <begin position="505"/>
        <end position="523"/>
    </location>
</feature>
<feature type="compositionally biased region" description="Low complexity" evidence="1">
    <location>
        <begin position="4028"/>
        <end position="4039"/>
    </location>
</feature>
<feature type="compositionally biased region" description="Polar residues" evidence="1">
    <location>
        <begin position="5207"/>
        <end position="5216"/>
    </location>
</feature>
<feature type="compositionally biased region" description="Basic and acidic residues" evidence="1">
    <location>
        <begin position="1363"/>
        <end position="1383"/>
    </location>
</feature>
<name>J3NJV7_GAET3</name>
<feature type="region of interest" description="Disordered" evidence="1">
    <location>
        <begin position="2927"/>
        <end position="2948"/>
    </location>
</feature>
<evidence type="ECO:0008006" key="5">
    <source>
        <dbReference type="Google" id="ProtNLM"/>
    </source>
</evidence>
<reference evidence="2" key="2">
    <citation type="submission" date="2010-07" db="EMBL/GenBank/DDBJ databases">
        <authorList>
            <consortium name="The Broad Institute Genome Sequencing Platform"/>
            <consortium name="Broad Institute Genome Sequencing Center for Infectious Disease"/>
            <person name="Ma L.-J."/>
            <person name="Dead R."/>
            <person name="Young S."/>
            <person name="Zeng Q."/>
            <person name="Koehrsen M."/>
            <person name="Alvarado L."/>
            <person name="Berlin A."/>
            <person name="Chapman S.B."/>
            <person name="Chen Z."/>
            <person name="Freedman E."/>
            <person name="Gellesch M."/>
            <person name="Goldberg J."/>
            <person name="Griggs A."/>
            <person name="Gujja S."/>
            <person name="Heilman E.R."/>
            <person name="Heiman D."/>
            <person name="Hepburn T."/>
            <person name="Howarth C."/>
            <person name="Jen D."/>
            <person name="Larson L."/>
            <person name="Mehta T."/>
            <person name="Neiman D."/>
            <person name="Pearson M."/>
            <person name="Roberts A."/>
            <person name="Saif S."/>
            <person name="Shea T."/>
            <person name="Shenoy N."/>
            <person name="Sisk P."/>
            <person name="Stolte C."/>
            <person name="Sykes S."/>
            <person name="Walk T."/>
            <person name="White J."/>
            <person name="Yandava C."/>
            <person name="Haas B."/>
            <person name="Nusbaum C."/>
            <person name="Birren B."/>
        </authorList>
    </citation>
    <scope>NUCLEOTIDE SEQUENCE</scope>
    <source>
        <strain evidence="2">R3-111a-1</strain>
    </source>
</reference>
<feature type="compositionally biased region" description="Acidic residues" evidence="1">
    <location>
        <begin position="331"/>
        <end position="351"/>
    </location>
</feature>
<feature type="region of interest" description="Disordered" evidence="1">
    <location>
        <begin position="1235"/>
        <end position="1315"/>
    </location>
</feature>
<feature type="compositionally biased region" description="Low complexity" evidence="1">
    <location>
        <begin position="2835"/>
        <end position="2844"/>
    </location>
</feature>
<feature type="compositionally biased region" description="Polar residues" evidence="1">
    <location>
        <begin position="3561"/>
        <end position="3575"/>
    </location>
</feature>
<dbReference type="PANTHER" id="PTHR40641:SF2">
    <property type="entry name" value="INVOLUCRIN REPEAT PROTEIN"/>
    <property type="match status" value="1"/>
</dbReference>
<feature type="region of interest" description="Disordered" evidence="1">
    <location>
        <begin position="3046"/>
        <end position="3199"/>
    </location>
</feature>
<feature type="compositionally biased region" description="Low complexity" evidence="1">
    <location>
        <begin position="1235"/>
        <end position="1245"/>
    </location>
</feature>
<evidence type="ECO:0000313" key="4">
    <source>
        <dbReference type="Proteomes" id="UP000006039"/>
    </source>
</evidence>
<feature type="region of interest" description="Disordered" evidence="1">
    <location>
        <begin position="1334"/>
        <end position="1485"/>
    </location>
</feature>
<feature type="compositionally biased region" description="Low complexity" evidence="1">
    <location>
        <begin position="169"/>
        <end position="180"/>
    </location>
</feature>
<feature type="compositionally biased region" description="Basic and acidic residues" evidence="1">
    <location>
        <begin position="4848"/>
        <end position="4861"/>
    </location>
</feature>
<feature type="compositionally biased region" description="Polar residues" evidence="1">
    <location>
        <begin position="3155"/>
        <end position="3171"/>
    </location>
</feature>
<feature type="region of interest" description="Disordered" evidence="1">
    <location>
        <begin position="2429"/>
        <end position="2554"/>
    </location>
</feature>
<feature type="compositionally biased region" description="Basic and acidic residues" evidence="1">
    <location>
        <begin position="1468"/>
        <end position="1485"/>
    </location>
</feature>
<feature type="region of interest" description="Disordered" evidence="1">
    <location>
        <begin position="3551"/>
        <end position="4441"/>
    </location>
</feature>
<feature type="compositionally biased region" description="Basic and acidic residues" evidence="1">
    <location>
        <begin position="2449"/>
        <end position="2469"/>
    </location>
</feature>
<feature type="region of interest" description="Disordered" evidence="1">
    <location>
        <begin position="2605"/>
        <end position="2669"/>
    </location>
</feature>
<dbReference type="EMBL" id="GL385395">
    <property type="protein sequence ID" value="EJT81560.1"/>
    <property type="molecule type" value="Genomic_DNA"/>
</dbReference>
<feature type="compositionally biased region" description="Basic residues" evidence="1">
    <location>
        <begin position="1415"/>
        <end position="1428"/>
    </location>
</feature>
<feature type="compositionally biased region" description="Basic and acidic residues" evidence="1">
    <location>
        <begin position="1"/>
        <end position="13"/>
    </location>
</feature>
<feature type="compositionally biased region" description="Basic and acidic residues" evidence="1">
    <location>
        <begin position="5166"/>
        <end position="5184"/>
    </location>
</feature>
<feature type="compositionally biased region" description="Basic and acidic residues" evidence="1">
    <location>
        <begin position="1246"/>
        <end position="1283"/>
    </location>
</feature>
<feature type="compositionally biased region" description="Polar residues" evidence="1">
    <location>
        <begin position="3484"/>
        <end position="3495"/>
    </location>
</feature>
<feature type="compositionally biased region" description="Polar residues" evidence="1">
    <location>
        <begin position="4204"/>
        <end position="4231"/>
    </location>
</feature>
<feature type="compositionally biased region" description="Low complexity" evidence="1">
    <location>
        <begin position="4378"/>
        <end position="4394"/>
    </location>
</feature>
<feature type="compositionally biased region" description="Pro residues" evidence="1">
    <location>
        <begin position="2771"/>
        <end position="2781"/>
    </location>
</feature>
<reference evidence="3" key="5">
    <citation type="submission" date="2018-04" db="UniProtKB">
        <authorList>
            <consortium name="EnsemblFungi"/>
        </authorList>
    </citation>
    <scope>IDENTIFICATION</scope>
    <source>
        <strain evidence="3">R3-111a-1</strain>
    </source>
</reference>
<feature type="compositionally biased region" description="Low complexity" evidence="1">
    <location>
        <begin position="119"/>
        <end position="136"/>
    </location>
</feature>
<feature type="region of interest" description="Disordered" evidence="1">
    <location>
        <begin position="1097"/>
        <end position="1222"/>
    </location>
</feature>
<feature type="compositionally biased region" description="Basic and acidic residues" evidence="1">
    <location>
        <begin position="771"/>
        <end position="793"/>
    </location>
</feature>
<feature type="compositionally biased region" description="Low complexity" evidence="1">
    <location>
        <begin position="58"/>
        <end position="86"/>
    </location>
</feature>
<feature type="compositionally biased region" description="Basic and acidic residues" evidence="1">
    <location>
        <begin position="754"/>
        <end position="763"/>
    </location>
</feature>
<feature type="region of interest" description="Disordered" evidence="1">
    <location>
        <begin position="2682"/>
        <end position="2863"/>
    </location>
</feature>
<feature type="compositionally biased region" description="Polar residues" evidence="1">
    <location>
        <begin position="4555"/>
        <end position="4570"/>
    </location>
</feature>
<feature type="region of interest" description="Disordered" evidence="1">
    <location>
        <begin position="3484"/>
        <end position="3528"/>
    </location>
</feature>
<feature type="compositionally biased region" description="Basic and acidic residues" evidence="1">
    <location>
        <begin position="4474"/>
        <end position="4486"/>
    </location>
</feature>
<feature type="region of interest" description="Disordered" evidence="1">
    <location>
        <begin position="5059"/>
        <end position="5476"/>
    </location>
</feature>
<evidence type="ECO:0000313" key="3">
    <source>
        <dbReference type="EnsemblFungi" id="EJT81560"/>
    </source>
</evidence>
<feature type="compositionally biased region" description="Low complexity" evidence="1">
    <location>
        <begin position="27"/>
        <end position="51"/>
    </location>
</feature>
<dbReference type="EnsemblFungi" id="EJT81560">
    <property type="protein sequence ID" value="EJT81560"/>
    <property type="gene ID" value="GGTG_01538"/>
</dbReference>
<feature type="compositionally biased region" description="Polar residues" evidence="1">
    <location>
        <begin position="3115"/>
        <end position="3132"/>
    </location>
</feature>
<feature type="compositionally biased region" description="Low complexity" evidence="1">
    <location>
        <begin position="4234"/>
        <end position="4248"/>
    </location>
</feature>
<feature type="compositionally biased region" description="Polar residues" evidence="1">
    <location>
        <begin position="3305"/>
        <end position="3323"/>
    </location>
</feature>
<feature type="compositionally biased region" description="Pro residues" evidence="1">
    <location>
        <begin position="2708"/>
        <end position="2718"/>
    </location>
</feature>
<feature type="compositionally biased region" description="Basic and acidic residues" evidence="1">
    <location>
        <begin position="3138"/>
        <end position="3154"/>
    </location>
</feature>
<feature type="region of interest" description="Disordered" evidence="1">
    <location>
        <begin position="4453"/>
        <end position="4629"/>
    </location>
</feature>
<feature type="compositionally biased region" description="Basic residues" evidence="1">
    <location>
        <begin position="185"/>
        <end position="196"/>
    </location>
</feature>
<proteinExistence type="predicted"/>
<feature type="compositionally biased region" description="Basic and acidic residues" evidence="1">
    <location>
        <begin position="383"/>
        <end position="402"/>
    </location>
</feature>
<feature type="compositionally biased region" description="Basic and acidic residues" evidence="1">
    <location>
        <begin position="806"/>
        <end position="822"/>
    </location>
</feature>
<feature type="compositionally biased region" description="Polar residues" evidence="1">
    <location>
        <begin position="1391"/>
        <end position="1406"/>
    </location>
</feature>
<feature type="compositionally biased region" description="Low complexity" evidence="1">
    <location>
        <begin position="3653"/>
        <end position="3664"/>
    </location>
</feature>
<gene>
    <name evidence="3" type="primary">20341996</name>
    <name evidence="2" type="ORF">GGTG_01538</name>
</gene>
<feature type="compositionally biased region" description="Basic and acidic residues" evidence="1">
    <location>
        <begin position="623"/>
        <end position="739"/>
    </location>
</feature>
<feature type="region of interest" description="Disordered" evidence="1">
    <location>
        <begin position="3241"/>
        <end position="3457"/>
    </location>
</feature>
<feature type="compositionally biased region" description="Polar residues" evidence="1">
    <location>
        <begin position="4996"/>
        <end position="5011"/>
    </location>
</feature>
<feature type="region of interest" description="Disordered" evidence="1">
    <location>
        <begin position="5636"/>
        <end position="5656"/>
    </location>
</feature>